<evidence type="ECO:0000313" key="7">
    <source>
        <dbReference type="EMBL" id="RWR77534.1"/>
    </source>
</evidence>
<dbReference type="GO" id="GO:0016846">
    <property type="term" value="F:carbon-sulfur lyase activity"/>
    <property type="evidence" value="ECO:0007669"/>
    <property type="project" value="InterPro"/>
</dbReference>
<evidence type="ECO:0000313" key="8">
    <source>
        <dbReference type="Proteomes" id="UP000283530"/>
    </source>
</evidence>
<evidence type="ECO:0000256" key="3">
    <source>
        <dbReference type="ARBA" id="ARBA00022898"/>
    </source>
</evidence>
<dbReference type="GO" id="GO:0006520">
    <property type="term" value="P:amino acid metabolic process"/>
    <property type="evidence" value="ECO:0007669"/>
    <property type="project" value="TreeGrafter"/>
</dbReference>
<evidence type="ECO:0000256" key="4">
    <source>
        <dbReference type="SAM" id="Phobius"/>
    </source>
</evidence>
<dbReference type="CDD" id="cd00609">
    <property type="entry name" value="AAT_like"/>
    <property type="match status" value="1"/>
</dbReference>
<sequence length="457" mass="50885">MAAGSGMIIKCLLLFLSFSFSLNLFFLYLSFGRPSDRLTWTRTAALEAEAVASLSCSGHGRAFLDGIGSSQGKPTCECYACYGGSDCSQLLPDCLLDADSGSLLLFETYWKQKAESSAVVVSGWHRMSYEMTGTSLMSVELERVIRQLHSTVGNANAKRKFILFGDGSSQLLNAAVHALSHNSSSPASVVAAVPYYALFKDQTLLFKSENYEWKGDASHWNNVSGSSGKFIEFVTSPNNPDGNLRRRPLLQGPSTKAIYDYAYYWPHFTAIPTMVDDDIMLFSMSKLTGHAGSRLGWALIKDEEVYHRMASYTETNTLGFSHESQLRALKLLKVVLQGGGRDMFQFGYTTLSDRWRKLSTSLSLSTRFSLQKISAQYCNYLQRIREPSPAYAWLKCEMDADCERVLRAAGIMGRPGKEFGASSRYIRLSLIKTQDDFDLLLQRINALVDQEGVKSIF</sequence>
<dbReference type="Pfam" id="PF04864">
    <property type="entry name" value="Alliinase_C"/>
    <property type="match status" value="1"/>
</dbReference>
<dbReference type="SUPFAM" id="SSF53383">
    <property type="entry name" value="PLP-dependent transferases"/>
    <property type="match status" value="1"/>
</dbReference>
<dbReference type="Pfam" id="PF04863">
    <property type="entry name" value="EGF_alliinase"/>
    <property type="match status" value="1"/>
</dbReference>
<organism evidence="7 8">
    <name type="scientific">Cinnamomum micranthum f. kanehirae</name>
    <dbReference type="NCBI Taxonomy" id="337451"/>
    <lineage>
        <taxon>Eukaryota</taxon>
        <taxon>Viridiplantae</taxon>
        <taxon>Streptophyta</taxon>
        <taxon>Embryophyta</taxon>
        <taxon>Tracheophyta</taxon>
        <taxon>Spermatophyta</taxon>
        <taxon>Magnoliopsida</taxon>
        <taxon>Magnoliidae</taxon>
        <taxon>Laurales</taxon>
        <taxon>Lauraceae</taxon>
        <taxon>Cinnamomum</taxon>
    </lineage>
</organism>
<dbReference type="InterPro" id="IPR006948">
    <property type="entry name" value="Alliinase_C"/>
</dbReference>
<keyword evidence="8" id="KW-1185">Reference proteome</keyword>
<dbReference type="InterPro" id="IPR006947">
    <property type="entry name" value="EGF_alliinase"/>
</dbReference>
<dbReference type="OrthoDB" id="2020362at2759"/>
<comment type="caution">
    <text evidence="7">The sequence shown here is derived from an EMBL/GenBank/DDBJ whole genome shotgun (WGS) entry which is preliminary data.</text>
</comment>
<comment type="similarity">
    <text evidence="2">Belongs to the alliinase family.</text>
</comment>
<keyword evidence="7" id="KW-0808">Transferase</keyword>
<dbReference type="Proteomes" id="UP000283530">
    <property type="component" value="Unassembled WGS sequence"/>
</dbReference>
<name>A0A3S3MPW0_9MAGN</name>
<feature type="domain" description="Alliinase C-terminal" evidence="6">
    <location>
        <begin position="97"/>
        <end position="447"/>
    </location>
</feature>
<dbReference type="Gene3D" id="3.90.1150.10">
    <property type="entry name" value="Aspartate Aminotransferase, domain 1"/>
    <property type="match status" value="1"/>
</dbReference>
<dbReference type="Gene3D" id="3.40.640.10">
    <property type="entry name" value="Type I PLP-dependent aspartate aminotransferase-like (Major domain)"/>
    <property type="match status" value="1"/>
</dbReference>
<dbReference type="InterPro" id="IPR015424">
    <property type="entry name" value="PyrdxlP-dep_Trfase"/>
</dbReference>
<dbReference type="InterPro" id="IPR050478">
    <property type="entry name" value="Ethylene_sulfur-biosynth"/>
</dbReference>
<dbReference type="Gene3D" id="2.10.25.30">
    <property type="entry name" value="EGF-like, alliinase"/>
    <property type="match status" value="1"/>
</dbReference>
<dbReference type="InterPro" id="IPR015421">
    <property type="entry name" value="PyrdxlP-dep_Trfase_major"/>
</dbReference>
<dbReference type="InterPro" id="IPR015422">
    <property type="entry name" value="PyrdxlP-dep_Trfase_small"/>
</dbReference>
<dbReference type="InterPro" id="IPR037029">
    <property type="entry name" value="Alliinase_N_sf"/>
</dbReference>
<keyword evidence="3" id="KW-0663">Pyridoxal phosphate</keyword>
<feature type="transmembrane region" description="Helical" evidence="4">
    <location>
        <begin position="12"/>
        <end position="31"/>
    </location>
</feature>
<gene>
    <name evidence="7" type="ORF">CKAN_00602500</name>
</gene>
<dbReference type="STRING" id="337451.A0A3S3MPW0"/>
<proteinExistence type="inferred from homology"/>
<accession>A0A3S3MPW0</accession>
<evidence type="ECO:0000259" key="5">
    <source>
        <dbReference type="Pfam" id="PF04863"/>
    </source>
</evidence>
<keyword evidence="4" id="KW-1133">Transmembrane helix</keyword>
<evidence type="ECO:0000259" key="6">
    <source>
        <dbReference type="Pfam" id="PF04864"/>
    </source>
</evidence>
<dbReference type="PANTHER" id="PTHR43795:SF20">
    <property type="entry name" value="TRYPTOPHAN AMINOTRANSFERASE-RELATED PROTEIN 3"/>
    <property type="match status" value="1"/>
</dbReference>
<dbReference type="PANTHER" id="PTHR43795">
    <property type="entry name" value="BIFUNCTIONAL ASPARTATE AMINOTRANSFERASE AND GLUTAMATE/ASPARTATE-PREPHENATE AMINOTRANSFERASE-RELATED"/>
    <property type="match status" value="1"/>
</dbReference>
<dbReference type="AlphaFoldDB" id="A0A3S3MPW0"/>
<keyword evidence="7" id="KW-0032">Aminotransferase</keyword>
<evidence type="ECO:0000256" key="1">
    <source>
        <dbReference type="ARBA" id="ARBA00001933"/>
    </source>
</evidence>
<comment type="cofactor">
    <cofactor evidence="1">
        <name>pyridoxal 5'-phosphate</name>
        <dbReference type="ChEBI" id="CHEBI:597326"/>
    </cofactor>
</comment>
<reference evidence="7 8" key="1">
    <citation type="journal article" date="2019" name="Nat. Plants">
        <title>Stout camphor tree genome fills gaps in understanding of flowering plant genome evolution.</title>
        <authorList>
            <person name="Chaw S.M."/>
            <person name="Liu Y.C."/>
            <person name="Wu Y.W."/>
            <person name="Wang H.Y."/>
            <person name="Lin C.I."/>
            <person name="Wu C.S."/>
            <person name="Ke H.M."/>
            <person name="Chang L.Y."/>
            <person name="Hsu C.Y."/>
            <person name="Yang H.T."/>
            <person name="Sudianto E."/>
            <person name="Hsu M.H."/>
            <person name="Wu K.P."/>
            <person name="Wang L.N."/>
            <person name="Leebens-Mack J.H."/>
            <person name="Tsai I.J."/>
        </authorList>
    </citation>
    <scope>NUCLEOTIDE SEQUENCE [LARGE SCALE GENOMIC DNA]</scope>
    <source>
        <strain evidence="8">cv. Chaw 1501</strain>
        <tissue evidence="7">Young leaves</tissue>
    </source>
</reference>
<evidence type="ECO:0000256" key="2">
    <source>
        <dbReference type="ARBA" id="ARBA00006312"/>
    </source>
</evidence>
<feature type="domain" description="Alliinase EGF-like" evidence="5">
    <location>
        <begin position="39"/>
        <end position="94"/>
    </location>
</feature>
<keyword evidence="4" id="KW-0472">Membrane</keyword>
<dbReference type="EMBL" id="QPKB01000002">
    <property type="protein sequence ID" value="RWR77534.1"/>
    <property type="molecule type" value="Genomic_DNA"/>
</dbReference>
<keyword evidence="4" id="KW-0812">Transmembrane</keyword>
<protein>
    <submittedName>
        <fullName evidence="7">Tryptophan aminotransferase-related protein 4-like protein</fullName>
    </submittedName>
</protein>
<dbReference type="GO" id="GO:0008483">
    <property type="term" value="F:transaminase activity"/>
    <property type="evidence" value="ECO:0007669"/>
    <property type="project" value="UniProtKB-KW"/>
</dbReference>